<reference evidence="1" key="1">
    <citation type="submission" date="2022-09" db="EMBL/GenBank/DDBJ databases">
        <title>A Global Phylogenomic Analysis of the Shiitake Genus Lentinula.</title>
        <authorList>
            <consortium name="DOE Joint Genome Institute"/>
            <person name="Sierra-Patev S."/>
            <person name="Min B."/>
            <person name="Naranjo-Ortiz M."/>
            <person name="Looney B."/>
            <person name="Konkel Z."/>
            <person name="Slot J.C."/>
            <person name="Sakamoto Y."/>
            <person name="Steenwyk J.L."/>
            <person name="Rokas A."/>
            <person name="Carro J."/>
            <person name="Camarero S."/>
            <person name="Ferreira P."/>
            <person name="Molpeceres G."/>
            <person name="Ruiz-Duenas F.J."/>
            <person name="Serrano A."/>
            <person name="Henrissat B."/>
            <person name="Drula E."/>
            <person name="Hughes K.W."/>
            <person name="Mata J.L."/>
            <person name="Ishikawa N.K."/>
            <person name="Vargas-Isla R."/>
            <person name="Ushijima S."/>
            <person name="Smith C.A."/>
            <person name="Ahrendt S."/>
            <person name="Andreopoulos W."/>
            <person name="He G."/>
            <person name="Labutti K."/>
            <person name="Lipzen A."/>
            <person name="Ng V."/>
            <person name="Riley R."/>
            <person name="Sandor L."/>
            <person name="Barry K."/>
            <person name="Martinez A.T."/>
            <person name="Xiao Y."/>
            <person name="Gibbons J.G."/>
            <person name="Terashima K."/>
            <person name="Grigoriev I.V."/>
            <person name="Hibbett D.S."/>
        </authorList>
    </citation>
    <scope>NUCLEOTIDE SEQUENCE</scope>
    <source>
        <strain evidence="1">TMI1499</strain>
    </source>
</reference>
<keyword evidence="2" id="KW-1185">Reference proteome</keyword>
<name>A0ACC1TTM5_9AGAR</name>
<organism evidence="1 2">
    <name type="scientific">Lentinula aff. lateritia</name>
    <dbReference type="NCBI Taxonomy" id="2804960"/>
    <lineage>
        <taxon>Eukaryota</taxon>
        <taxon>Fungi</taxon>
        <taxon>Dikarya</taxon>
        <taxon>Basidiomycota</taxon>
        <taxon>Agaricomycotina</taxon>
        <taxon>Agaricomycetes</taxon>
        <taxon>Agaricomycetidae</taxon>
        <taxon>Agaricales</taxon>
        <taxon>Marasmiineae</taxon>
        <taxon>Omphalotaceae</taxon>
        <taxon>Lentinula</taxon>
    </lineage>
</organism>
<evidence type="ECO:0000313" key="1">
    <source>
        <dbReference type="EMBL" id="KAJ3808104.1"/>
    </source>
</evidence>
<accession>A0ACC1TTM5</accession>
<keyword evidence="1" id="KW-0378">Hydrolase</keyword>
<sequence length="394" mass="44011">MSSPKTYSTPPVIDESKFGVLSWSQNVWMNIKLRLGTPIIIALELLLSPFVARSKHKPYPRIIGDASFRFLADYFSGAELQRILGSSVDVYSTWARNAGLPITIEEMVDGGKLMWIGTKRTDKMLLYCHGGAYIFAVQIFTISFWRYIQLELEKRGLNVGIAIMSYSLVPVSQFPTPLWQTSRAINHLLTVENVKPSNLVLVGDSAGGNLVSQVLSSMLHPLFSPPIIPSGTQLRGAYMMSPWISLTGVYENQPLASFTENDHCDIIGKESLLSWGRTVLSGAPNPFTTDLPYLEPLNAAANWYAHLPDVVDRVFVSTGGAECLRDADEIFYREKIKPYHEKCEYYEMEGGVHNDPFFDFQVAEGPLGGKRQGLTPRVLKWVWGCFEEGGEVSK</sequence>
<comment type="caution">
    <text evidence="1">The sequence shown here is derived from an EMBL/GenBank/DDBJ whole genome shotgun (WGS) entry which is preliminary data.</text>
</comment>
<dbReference type="EMBL" id="MU795248">
    <property type="protein sequence ID" value="KAJ3808104.1"/>
    <property type="molecule type" value="Genomic_DNA"/>
</dbReference>
<evidence type="ECO:0000313" key="2">
    <source>
        <dbReference type="Proteomes" id="UP001163835"/>
    </source>
</evidence>
<proteinExistence type="predicted"/>
<gene>
    <name evidence="1" type="ORF">F5876DRAFT_79073</name>
</gene>
<dbReference type="Proteomes" id="UP001163835">
    <property type="component" value="Unassembled WGS sequence"/>
</dbReference>
<protein>
    <submittedName>
        <fullName evidence="1">Alpha/Beta hydrolase protein</fullName>
    </submittedName>
</protein>